<evidence type="ECO:0000313" key="1">
    <source>
        <dbReference type="EMBL" id="QXE92659.1"/>
    </source>
</evidence>
<protein>
    <submittedName>
        <fullName evidence="1">MSMEG_0572 family nitrogen starvation response protein</fullName>
    </submittedName>
</protein>
<dbReference type="NCBIfam" id="TIGR04044">
    <property type="entry name" value="MSMEG_0572_fam"/>
    <property type="match status" value="1"/>
</dbReference>
<gene>
    <name evidence="1" type="ORF">KP001_09120</name>
</gene>
<dbReference type="RefSeq" id="WP_217289207.1">
    <property type="nucleotide sequence ID" value="NZ_CP077683.1"/>
</dbReference>
<sequence>MARVKIQRPQPGDAIVNDNPKMYEDYKAREGDKALITMHTVPFEGSVGLINLLTCTRLVRKGYKVTLLLYGPGVLMAAETRGYPNVGDDAFPGNQAINNQIKTILKEGGRVLACRFAMAALYGHREEDMIEGVEIIHQLDVLDCLIEHQRSGALIIQTWTV</sequence>
<proteinExistence type="predicted"/>
<organism evidence="1 2">
    <name type="scientific">Geomonas subterranea</name>
    <dbReference type="NCBI Taxonomy" id="2847989"/>
    <lineage>
        <taxon>Bacteria</taxon>
        <taxon>Pseudomonadati</taxon>
        <taxon>Thermodesulfobacteriota</taxon>
        <taxon>Desulfuromonadia</taxon>
        <taxon>Geobacterales</taxon>
        <taxon>Geobacteraceae</taxon>
        <taxon>Geomonas</taxon>
    </lineage>
</organism>
<evidence type="ECO:0000313" key="2">
    <source>
        <dbReference type="Proteomes" id="UP000683559"/>
    </source>
</evidence>
<reference evidence="1 2" key="1">
    <citation type="submission" date="2021-06" db="EMBL/GenBank/DDBJ databases">
        <title>Gemonas diversity in paddy soil.</title>
        <authorList>
            <person name="Liu G."/>
        </authorList>
    </citation>
    <scope>NUCLEOTIDE SEQUENCE [LARGE SCALE GENOMIC DNA]</scope>
    <source>
        <strain evidence="1 2">RG2</strain>
    </source>
</reference>
<accession>A0ABX8LME1</accession>
<dbReference type="InterPro" id="IPR023847">
    <property type="entry name" value="MSMEG0572"/>
</dbReference>
<name>A0ABX8LME1_9BACT</name>
<dbReference type="EMBL" id="CP077683">
    <property type="protein sequence ID" value="QXE92659.1"/>
    <property type="molecule type" value="Genomic_DNA"/>
</dbReference>
<dbReference type="Proteomes" id="UP000683559">
    <property type="component" value="Chromosome"/>
</dbReference>
<keyword evidence="2" id="KW-1185">Reference proteome</keyword>